<evidence type="ECO:0000313" key="3">
    <source>
        <dbReference type="Proteomes" id="UP001226867"/>
    </source>
</evidence>
<evidence type="ECO:0000313" key="2">
    <source>
        <dbReference type="EMBL" id="MDP9900015.1"/>
    </source>
</evidence>
<proteinExistence type="predicted"/>
<dbReference type="SUPFAM" id="SSF110857">
    <property type="entry name" value="Gamma-glutamyl cyclotransferase-like"/>
    <property type="match status" value="1"/>
</dbReference>
<accession>A0ABT9S6N3</accession>
<gene>
    <name evidence="2" type="ORF">J2W36_002266</name>
</gene>
<dbReference type="InterPro" id="IPR013024">
    <property type="entry name" value="GGCT-like"/>
</dbReference>
<evidence type="ECO:0000259" key="1">
    <source>
        <dbReference type="Pfam" id="PF06094"/>
    </source>
</evidence>
<feature type="domain" description="Gamma-glutamylcyclotransferase AIG2-like" evidence="1">
    <location>
        <begin position="13"/>
        <end position="130"/>
    </location>
</feature>
<reference evidence="2 3" key="1">
    <citation type="submission" date="2023-07" db="EMBL/GenBank/DDBJ databases">
        <title>Sorghum-associated microbial communities from plants grown in Nebraska, USA.</title>
        <authorList>
            <person name="Schachtman D."/>
        </authorList>
    </citation>
    <scope>NUCLEOTIDE SEQUENCE [LARGE SCALE GENOMIC DNA]</scope>
    <source>
        <strain evidence="2 3">DS1607</strain>
    </source>
</reference>
<dbReference type="EMBL" id="JAUSRO010000006">
    <property type="protein sequence ID" value="MDP9900015.1"/>
    <property type="molecule type" value="Genomic_DNA"/>
</dbReference>
<dbReference type="InterPro" id="IPR009288">
    <property type="entry name" value="AIG2-like_dom"/>
</dbReference>
<dbReference type="RefSeq" id="WP_307689825.1">
    <property type="nucleotide sequence ID" value="NZ_JAUSRO010000006.1"/>
</dbReference>
<dbReference type="Proteomes" id="UP001226867">
    <property type="component" value="Unassembled WGS sequence"/>
</dbReference>
<organism evidence="2 3">
    <name type="scientific">Variovorax ginsengisoli</name>
    <dbReference type="NCBI Taxonomy" id="363844"/>
    <lineage>
        <taxon>Bacteria</taxon>
        <taxon>Pseudomonadati</taxon>
        <taxon>Pseudomonadota</taxon>
        <taxon>Betaproteobacteria</taxon>
        <taxon>Burkholderiales</taxon>
        <taxon>Comamonadaceae</taxon>
        <taxon>Variovorax</taxon>
    </lineage>
</organism>
<comment type="caution">
    <text evidence="2">The sequence shown here is derived from an EMBL/GenBank/DDBJ whole genome shotgun (WGS) entry which is preliminary data.</text>
</comment>
<protein>
    <submittedName>
        <fullName evidence="2">Gamma-glutamylcyclotransferase (GGCT)/AIG2-like uncharacterized protein YtfP</fullName>
    </submittedName>
</protein>
<sequence length="137" mass="14938">MPHSSSAPVARHVFVYGTLRHGGRNDIARYEPAPVFVARATLAGTLYDLGTHPGAVLGGDGCIQGEVYRITAEVERELDVLEEVNDDDTGEYLKRERTVRGETASWDCLVYEIQPDRVVGMPVIAGGDWLLKGGNEP</sequence>
<dbReference type="Pfam" id="PF06094">
    <property type="entry name" value="GGACT"/>
    <property type="match status" value="1"/>
</dbReference>
<dbReference type="CDD" id="cd06661">
    <property type="entry name" value="GGCT_like"/>
    <property type="match status" value="1"/>
</dbReference>
<dbReference type="Gene3D" id="3.10.490.10">
    <property type="entry name" value="Gamma-glutamyl cyclotransferase-like"/>
    <property type="match status" value="1"/>
</dbReference>
<keyword evidence="3" id="KW-1185">Reference proteome</keyword>
<dbReference type="InterPro" id="IPR036568">
    <property type="entry name" value="GGCT-like_sf"/>
</dbReference>
<name>A0ABT9S6N3_9BURK</name>